<evidence type="ECO:0000256" key="4">
    <source>
        <dbReference type="ARBA" id="ARBA00023163"/>
    </source>
</evidence>
<evidence type="ECO:0000259" key="5">
    <source>
        <dbReference type="PROSITE" id="PS50931"/>
    </source>
</evidence>
<dbReference type="InterPro" id="IPR005119">
    <property type="entry name" value="LysR_subst-bd"/>
</dbReference>
<protein>
    <submittedName>
        <fullName evidence="6">DNA-binding transcriptional LysR family regulator</fullName>
    </submittedName>
</protein>
<feature type="domain" description="HTH lysR-type" evidence="5">
    <location>
        <begin position="2"/>
        <end position="59"/>
    </location>
</feature>
<dbReference type="Gene3D" id="3.40.190.290">
    <property type="match status" value="1"/>
</dbReference>
<dbReference type="AlphaFoldDB" id="A0A841A900"/>
<name>A0A841A900_9MICO</name>
<evidence type="ECO:0000313" key="6">
    <source>
        <dbReference type="EMBL" id="MBB5831306.1"/>
    </source>
</evidence>
<keyword evidence="4" id="KW-0804">Transcription</keyword>
<comment type="caution">
    <text evidence="6">The sequence shown here is derived from an EMBL/GenBank/DDBJ whole genome shotgun (WGS) entry which is preliminary data.</text>
</comment>
<dbReference type="GO" id="GO:0003677">
    <property type="term" value="F:DNA binding"/>
    <property type="evidence" value="ECO:0007669"/>
    <property type="project" value="UniProtKB-KW"/>
</dbReference>
<dbReference type="PROSITE" id="PS50931">
    <property type="entry name" value="HTH_LYSR"/>
    <property type="match status" value="1"/>
</dbReference>
<dbReference type="PANTHER" id="PTHR30346">
    <property type="entry name" value="TRANSCRIPTIONAL DUAL REGULATOR HCAR-RELATED"/>
    <property type="match status" value="1"/>
</dbReference>
<evidence type="ECO:0000256" key="1">
    <source>
        <dbReference type="ARBA" id="ARBA00009437"/>
    </source>
</evidence>
<evidence type="ECO:0000256" key="2">
    <source>
        <dbReference type="ARBA" id="ARBA00023015"/>
    </source>
</evidence>
<dbReference type="InterPro" id="IPR000847">
    <property type="entry name" value="LysR_HTH_N"/>
</dbReference>
<evidence type="ECO:0000313" key="7">
    <source>
        <dbReference type="Proteomes" id="UP000588158"/>
    </source>
</evidence>
<keyword evidence="7" id="KW-1185">Reference proteome</keyword>
<reference evidence="6 7" key="1">
    <citation type="submission" date="2020-08" db="EMBL/GenBank/DDBJ databases">
        <title>Sequencing the genomes of 1000 actinobacteria strains.</title>
        <authorList>
            <person name="Klenk H.-P."/>
        </authorList>
    </citation>
    <scope>NUCLEOTIDE SEQUENCE [LARGE SCALE GENOMIC DNA]</scope>
    <source>
        <strain evidence="6 7">DSM 28796</strain>
    </source>
</reference>
<dbReference type="Gene3D" id="1.10.10.10">
    <property type="entry name" value="Winged helix-like DNA-binding domain superfamily/Winged helix DNA-binding domain"/>
    <property type="match status" value="1"/>
</dbReference>
<dbReference type="Proteomes" id="UP000588158">
    <property type="component" value="Unassembled WGS sequence"/>
</dbReference>
<comment type="similarity">
    <text evidence="1">Belongs to the LysR transcriptional regulatory family.</text>
</comment>
<organism evidence="6 7">
    <name type="scientific">Brachybacterium aquaticum</name>
    <dbReference type="NCBI Taxonomy" id="1432564"/>
    <lineage>
        <taxon>Bacteria</taxon>
        <taxon>Bacillati</taxon>
        <taxon>Actinomycetota</taxon>
        <taxon>Actinomycetes</taxon>
        <taxon>Micrococcales</taxon>
        <taxon>Dermabacteraceae</taxon>
        <taxon>Brachybacterium</taxon>
    </lineage>
</organism>
<evidence type="ECO:0000256" key="3">
    <source>
        <dbReference type="ARBA" id="ARBA00023125"/>
    </source>
</evidence>
<dbReference type="InterPro" id="IPR036390">
    <property type="entry name" value="WH_DNA-bd_sf"/>
</dbReference>
<dbReference type="GO" id="GO:0032993">
    <property type="term" value="C:protein-DNA complex"/>
    <property type="evidence" value="ECO:0007669"/>
    <property type="project" value="TreeGrafter"/>
</dbReference>
<dbReference type="RefSeq" id="WP_184324799.1">
    <property type="nucleotide sequence ID" value="NZ_JACHLZ010000001.1"/>
</dbReference>
<accession>A0A841A900</accession>
<dbReference type="SUPFAM" id="SSF53850">
    <property type="entry name" value="Periplasmic binding protein-like II"/>
    <property type="match status" value="1"/>
</dbReference>
<keyword evidence="2" id="KW-0805">Transcription regulation</keyword>
<dbReference type="PANTHER" id="PTHR30346:SF29">
    <property type="entry name" value="LYSR SUBSTRATE-BINDING"/>
    <property type="match status" value="1"/>
</dbReference>
<dbReference type="GO" id="GO:0003700">
    <property type="term" value="F:DNA-binding transcription factor activity"/>
    <property type="evidence" value="ECO:0007669"/>
    <property type="project" value="InterPro"/>
</dbReference>
<sequence>MLNLHRLFLLRELRRLGTMSAVARVHSMSPSAVSQQLSHLERETKVTLFEQAGRKVVLTDAGMRLARRAEDVLGLLEAAESELVAAQGEAGGVLRVASFQTPLIALAPRAVSVLEQRHPDLRIEIAQREVEEAYLGLLAHRFEVILGEDYPGGQQVVRRGTDREHLLRDPLLLVVPDHGPASEARRLTDLAQMPWALDPENSRTGVWERTYLRAAGIEPWVRFETPDPLLQVHLVRSGHAAAFVPGIIASEHLGGTRVRRLPGDPHRSLYTAARAGAREHPALLAFRAALLEAAGSIADLTGLEPLAE</sequence>
<dbReference type="InterPro" id="IPR036388">
    <property type="entry name" value="WH-like_DNA-bd_sf"/>
</dbReference>
<dbReference type="Pfam" id="PF03466">
    <property type="entry name" value="LysR_substrate"/>
    <property type="match status" value="1"/>
</dbReference>
<gene>
    <name evidence="6" type="ORF">HNR70_001119</name>
</gene>
<proteinExistence type="inferred from homology"/>
<keyword evidence="3 6" id="KW-0238">DNA-binding</keyword>
<dbReference type="EMBL" id="JACHLZ010000001">
    <property type="protein sequence ID" value="MBB5831306.1"/>
    <property type="molecule type" value="Genomic_DNA"/>
</dbReference>
<dbReference type="Pfam" id="PF00126">
    <property type="entry name" value="HTH_1"/>
    <property type="match status" value="1"/>
</dbReference>
<dbReference type="SUPFAM" id="SSF46785">
    <property type="entry name" value="Winged helix' DNA-binding domain"/>
    <property type="match status" value="1"/>
</dbReference>